<comment type="similarity">
    <text evidence="1 9">Belongs to the class-I aminoacyl-tRNA synthetase family.</text>
</comment>
<accession>A0ABD1FFU9</accession>
<dbReference type="InterPro" id="IPR009008">
    <property type="entry name" value="Val/Leu/Ile-tRNA-synth_edit"/>
</dbReference>
<evidence type="ECO:0000256" key="2">
    <source>
        <dbReference type="ARBA" id="ARBA00013165"/>
    </source>
</evidence>
<dbReference type="InterPro" id="IPR002300">
    <property type="entry name" value="aa-tRNA-synth_Ia"/>
</dbReference>
<dbReference type="InterPro" id="IPR013155">
    <property type="entry name" value="M/V/L/I-tRNA-synth_anticd-bd"/>
</dbReference>
<dbReference type="InterPro" id="IPR033708">
    <property type="entry name" value="Anticodon_Ile_BEm"/>
</dbReference>
<dbReference type="Gene3D" id="3.40.50.620">
    <property type="entry name" value="HUPs"/>
    <property type="match status" value="2"/>
</dbReference>
<evidence type="ECO:0000256" key="5">
    <source>
        <dbReference type="ARBA" id="ARBA00022840"/>
    </source>
</evidence>
<dbReference type="InterPro" id="IPR014729">
    <property type="entry name" value="Rossmann-like_a/b/a_fold"/>
</dbReference>
<dbReference type="CDD" id="cd07960">
    <property type="entry name" value="Anticodon_Ia_Ile_BEm"/>
    <property type="match status" value="1"/>
</dbReference>
<dbReference type="Pfam" id="PF08264">
    <property type="entry name" value="Anticodon_1"/>
    <property type="match status" value="1"/>
</dbReference>
<reference evidence="12 13" key="1">
    <citation type="submission" date="2024-05" db="EMBL/GenBank/DDBJ databases">
        <title>Genetic variation in Jamaican populations of the coffee berry borer (Hypothenemus hampei).</title>
        <authorList>
            <person name="Errbii M."/>
            <person name="Myrie A."/>
        </authorList>
    </citation>
    <scope>NUCLEOTIDE SEQUENCE [LARGE SCALE GENOMIC DNA]</scope>
    <source>
        <strain evidence="12">JA-Hopewell-2020-01-JO</strain>
        <tissue evidence="12">Whole body</tissue>
    </source>
</reference>
<dbReference type="Gene3D" id="1.10.730.20">
    <property type="match status" value="1"/>
</dbReference>
<dbReference type="Gene3D" id="3.90.740.10">
    <property type="entry name" value="Valyl/Leucyl/Isoleucyl-tRNA synthetase, editing domain"/>
    <property type="match status" value="1"/>
</dbReference>
<evidence type="ECO:0000313" key="13">
    <source>
        <dbReference type="Proteomes" id="UP001566132"/>
    </source>
</evidence>
<dbReference type="PANTHER" id="PTHR42765">
    <property type="entry name" value="SOLEUCYL-TRNA SYNTHETASE"/>
    <property type="match status" value="1"/>
</dbReference>
<evidence type="ECO:0000256" key="3">
    <source>
        <dbReference type="ARBA" id="ARBA00022598"/>
    </source>
</evidence>
<dbReference type="PANTHER" id="PTHR42765:SF1">
    <property type="entry name" value="ISOLEUCINE--TRNA LIGASE, MITOCHONDRIAL"/>
    <property type="match status" value="1"/>
</dbReference>
<dbReference type="Proteomes" id="UP001566132">
    <property type="component" value="Unassembled WGS sequence"/>
</dbReference>
<dbReference type="EMBL" id="JBDJPC010000001">
    <property type="protein sequence ID" value="KAL1518149.1"/>
    <property type="molecule type" value="Genomic_DNA"/>
</dbReference>
<evidence type="ECO:0000256" key="8">
    <source>
        <dbReference type="ARBA" id="ARBA00032665"/>
    </source>
</evidence>
<evidence type="ECO:0000256" key="9">
    <source>
        <dbReference type="RuleBase" id="RU363035"/>
    </source>
</evidence>
<sequence length="974" mass="112267">MLLRKLCGKTETVQYSCHFSTKPKTNLYSQTVNLPKTQLPLRLDGPKLIARDQHVHKLGRFDDLYQWQKLNLNGPEYVIHDGPPYANGSLHMGHAINKILKDTILRYKILLDKRRVDFVPGWDCHGLPIELKSLTENKHQNSISPLRLRAIARKFADKTLQKQMETFKKWGIIGAWSDRYETKSVPYIDNQIRQFFELYKKGFIYRDIKPIYWSPSSRTALAESELIYNQTHQSPSVYLRIRIENMPNLPHLSDKQVYAIVWTTTPWTLPMNQAICYNVKLNYCLIKRPNNLNDPNLYVIALDLLEQFSEEVNCLFELLGVHSGGDLFVNATYVHPISKNRETTTIRKFFHSEHVTNDKGTGLVHTAPAHGHDDFLIGLKHQLNIEDVLTEDGQYKLEMGEPFAGKYVLTDGNTTVIDYLDDDLIHQNVITHSYPYDWRTNEPVIIKASKQWFIDTKQIKTRALAILEQVNIMPEDKCNMYKRTLRNLIDQRPYWCISRQRKWGVPIPVFYQNDDDETIFMNSITIDHICDKLHEHGPDFWWKLPLNELLPSSSSSSSLKKNDAYSVTKGEDILDIWFDSGISWSYVLKNNNNQADLVLEGFDQFNGWFQSSLLTSVALQDRAPFKTIYVHGFAVDKNGMKMSKSLGNVVDPDVVMCGNGQDKPYGIDVLRWWVACHANQMSLASVSENTLNQVSDEVQKIRSVLRFAIGSLNNYEYEPSDFESAARFSDRYILHLLLQYYCEAKNYIDSCKFHKINAILIPLLTNQISAQYLTTCKDRLYCDPVNGPGRRAVQYTLLNLFHIIAMSVGGILPHLIEECYSHLPQRTNIDQTFFTCSSIQEPQLAWNDEHAHSTMEIVQEIRREINQICGGPGVSLKSTVSLTLNDDSYKVFEVSERRYPDFRRDLSDICQVAQVNFNKQQTNDIRKAVTVTVELSGNGRCPRCRLQRTTTDGELCDRCHNVMQDLTLNQQIAS</sequence>
<dbReference type="InterPro" id="IPR009080">
    <property type="entry name" value="tRNAsynth_Ia_anticodon-bd"/>
</dbReference>
<proteinExistence type="inferred from homology"/>
<dbReference type="InterPro" id="IPR002301">
    <property type="entry name" value="Ile-tRNA-ligase"/>
</dbReference>
<dbReference type="SUPFAM" id="SSF52374">
    <property type="entry name" value="Nucleotidylyl transferase"/>
    <property type="match status" value="1"/>
</dbReference>
<organism evidence="12 13">
    <name type="scientific">Hypothenemus hampei</name>
    <name type="common">Coffee berry borer</name>
    <dbReference type="NCBI Taxonomy" id="57062"/>
    <lineage>
        <taxon>Eukaryota</taxon>
        <taxon>Metazoa</taxon>
        <taxon>Ecdysozoa</taxon>
        <taxon>Arthropoda</taxon>
        <taxon>Hexapoda</taxon>
        <taxon>Insecta</taxon>
        <taxon>Pterygota</taxon>
        <taxon>Neoptera</taxon>
        <taxon>Endopterygota</taxon>
        <taxon>Coleoptera</taxon>
        <taxon>Polyphaga</taxon>
        <taxon>Cucujiformia</taxon>
        <taxon>Curculionidae</taxon>
        <taxon>Scolytinae</taxon>
        <taxon>Hypothenemus</taxon>
    </lineage>
</organism>
<dbReference type="NCBIfam" id="TIGR00392">
    <property type="entry name" value="ileS"/>
    <property type="match status" value="1"/>
</dbReference>
<keyword evidence="5 9" id="KW-0067">ATP-binding</keyword>
<feature type="domain" description="Methionyl/Valyl/Leucyl/Isoleucyl-tRNA synthetase anticodon-binding" evidence="11">
    <location>
        <begin position="730"/>
        <end position="877"/>
    </location>
</feature>
<evidence type="ECO:0000259" key="11">
    <source>
        <dbReference type="Pfam" id="PF08264"/>
    </source>
</evidence>
<evidence type="ECO:0000256" key="4">
    <source>
        <dbReference type="ARBA" id="ARBA00022741"/>
    </source>
</evidence>
<dbReference type="AlphaFoldDB" id="A0ABD1FFU9"/>
<dbReference type="EC" id="6.1.1.5" evidence="2"/>
<evidence type="ECO:0000256" key="7">
    <source>
        <dbReference type="ARBA" id="ARBA00023146"/>
    </source>
</evidence>
<dbReference type="SUPFAM" id="SSF47323">
    <property type="entry name" value="Anticodon-binding domain of a subclass of class I aminoacyl-tRNA synthetases"/>
    <property type="match status" value="1"/>
</dbReference>
<protein>
    <recommendedName>
        <fullName evidence="2">isoleucine--tRNA ligase</fullName>
        <ecNumber evidence="2">6.1.1.5</ecNumber>
    </recommendedName>
    <alternativeName>
        <fullName evidence="8">Isoleucyl-tRNA synthetase</fullName>
    </alternativeName>
</protein>
<keyword evidence="4 9" id="KW-0547">Nucleotide-binding</keyword>
<dbReference type="InterPro" id="IPR001412">
    <property type="entry name" value="aa-tRNA-synth_I_CS"/>
</dbReference>
<keyword evidence="7 9" id="KW-0030">Aminoacyl-tRNA synthetase</keyword>
<keyword evidence="13" id="KW-1185">Reference proteome</keyword>
<dbReference type="PROSITE" id="PS00178">
    <property type="entry name" value="AA_TRNA_LIGASE_I"/>
    <property type="match status" value="1"/>
</dbReference>
<dbReference type="PRINTS" id="PR00984">
    <property type="entry name" value="TRNASYNTHILE"/>
</dbReference>
<keyword evidence="6 9" id="KW-0648">Protein biosynthesis</keyword>
<gene>
    <name evidence="12" type="ORF">ABEB36_001818</name>
</gene>
<evidence type="ECO:0000259" key="10">
    <source>
        <dbReference type="Pfam" id="PF00133"/>
    </source>
</evidence>
<comment type="caution">
    <text evidence="12">The sequence shown here is derived from an EMBL/GenBank/DDBJ whole genome shotgun (WGS) entry which is preliminary data.</text>
</comment>
<dbReference type="SUPFAM" id="SSF50677">
    <property type="entry name" value="ValRS/IleRS/LeuRS editing domain"/>
    <property type="match status" value="1"/>
</dbReference>
<dbReference type="InterPro" id="IPR050081">
    <property type="entry name" value="Ile-tRNA_ligase"/>
</dbReference>
<dbReference type="GO" id="GO:0006412">
    <property type="term" value="P:translation"/>
    <property type="evidence" value="ECO:0007669"/>
    <property type="project" value="UniProtKB-KW"/>
</dbReference>
<dbReference type="GO" id="GO:0004822">
    <property type="term" value="F:isoleucine-tRNA ligase activity"/>
    <property type="evidence" value="ECO:0007669"/>
    <property type="project" value="UniProtKB-EC"/>
</dbReference>
<evidence type="ECO:0000256" key="6">
    <source>
        <dbReference type="ARBA" id="ARBA00022917"/>
    </source>
</evidence>
<evidence type="ECO:0000313" key="12">
    <source>
        <dbReference type="EMBL" id="KAL1518149.1"/>
    </source>
</evidence>
<dbReference type="GO" id="GO:0005524">
    <property type="term" value="F:ATP binding"/>
    <property type="evidence" value="ECO:0007669"/>
    <property type="project" value="UniProtKB-KW"/>
</dbReference>
<name>A0ABD1FFU9_HYPHA</name>
<feature type="domain" description="Aminoacyl-tRNA synthetase class Ia" evidence="10">
    <location>
        <begin position="64"/>
        <end position="678"/>
    </location>
</feature>
<dbReference type="Pfam" id="PF00133">
    <property type="entry name" value="tRNA-synt_1"/>
    <property type="match status" value="1"/>
</dbReference>
<evidence type="ECO:0000256" key="1">
    <source>
        <dbReference type="ARBA" id="ARBA00005594"/>
    </source>
</evidence>
<keyword evidence="3 9" id="KW-0436">Ligase</keyword>
<dbReference type="FunFam" id="3.90.740.10:FF:000009">
    <property type="entry name" value="Isoleucyl-tRNA synthetase 2, mitochondrial"/>
    <property type="match status" value="1"/>
</dbReference>